<feature type="modified residue" description="N6-(pyridoxal phosphate)lysine" evidence="6">
    <location>
        <position position="295"/>
    </location>
</feature>
<evidence type="ECO:0000256" key="2">
    <source>
        <dbReference type="ARBA" id="ARBA00009533"/>
    </source>
</evidence>
<dbReference type="Gene3D" id="3.90.1150.10">
    <property type="entry name" value="Aspartate Aminotransferase, domain 1"/>
    <property type="match status" value="1"/>
</dbReference>
<dbReference type="PANTHER" id="PTHR11999:SF70">
    <property type="entry name" value="MIP05841P"/>
    <property type="match status" value="1"/>
</dbReference>
<organism evidence="8 9">
    <name type="scientific">Roseovarius albus</name>
    <dbReference type="NCBI Taxonomy" id="1247867"/>
    <lineage>
        <taxon>Bacteria</taxon>
        <taxon>Pseudomonadati</taxon>
        <taxon>Pseudomonadota</taxon>
        <taxon>Alphaproteobacteria</taxon>
        <taxon>Rhodobacterales</taxon>
        <taxon>Roseobacteraceae</taxon>
        <taxon>Roseovarius</taxon>
    </lineage>
</organism>
<dbReference type="InterPro" id="IPR015421">
    <property type="entry name" value="PyrdxlP-dep_Trfase_major"/>
</dbReference>
<reference evidence="8 9" key="1">
    <citation type="submission" date="2017-03" db="EMBL/GenBank/DDBJ databases">
        <authorList>
            <person name="Afonso C.L."/>
            <person name="Miller P.J."/>
            <person name="Scott M.A."/>
            <person name="Spackman E."/>
            <person name="Goraichik I."/>
            <person name="Dimitrov K.M."/>
            <person name="Suarez D.L."/>
            <person name="Swayne D.E."/>
        </authorList>
    </citation>
    <scope>NUCLEOTIDE SEQUENCE [LARGE SCALE GENOMIC DNA]</scope>
    <source>
        <strain evidence="8 9">CECT 7450</strain>
    </source>
</reference>
<evidence type="ECO:0000256" key="6">
    <source>
        <dbReference type="PIRSR" id="PIRSR602129-50"/>
    </source>
</evidence>
<dbReference type="SUPFAM" id="SSF53383">
    <property type="entry name" value="PLP-dependent transferases"/>
    <property type="match status" value="1"/>
</dbReference>
<comment type="cofactor">
    <cofactor evidence="1 6 7">
        <name>pyridoxal 5'-phosphate</name>
        <dbReference type="ChEBI" id="CHEBI:597326"/>
    </cofactor>
</comment>
<evidence type="ECO:0000256" key="5">
    <source>
        <dbReference type="ARBA" id="ARBA00023239"/>
    </source>
</evidence>
<dbReference type="GO" id="GO:0033983">
    <property type="term" value="F:diaminobutyrate decarboxylase activity"/>
    <property type="evidence" value="ECO:0007669"/>
    <property type="project" value="UniProtKB-EC"/>
</dbReference>
<dbReference type="GO" id="GO:0019752">
    <property type="term" value="P:carboxylic acid metabolic process"/>
    <property type="evidence" value="ECO:0007669"/>
    <property type="project" value="InterPro"/>
</dbReference>
<dbReference type="AlphaFoldDB" id="A0A1X6YB48"/>
<evidence type="ECO:0000256" key="4">
    <source>
        <dbReference type="ARBA" id="ARBA00022898"/>
    </source>
</evidence>
<gene>
    <name evidence="8" type="primary">ddc_2</name>
    <name evidence="8" type="ORF">ROA7450_00255</name>
</gene>
<keyword evidence="3" id="KW-0210">Decarboxylase</keyword>
<evidence type="ECO:0000256" key="1">
    <source>
        <dbReference type="ARBA" id="ARBA00001933"/>
    </source>
</evidence>
<dbReference type="Gene3D" id="3.40.640.10">
    <property type="entry name" value="Type I PLP-dependent aspartate aminotransferase-like (Major domain)"/>
    <property type="match status" value="1"/>
</dbReference>
<dbReference type="GO" id="GO:0030170">
    <property type="term" value="F:pyridoxal phosphate binding"/>
    <property type="evidence" value="ECO:0007669"/>
    <property type="project" value="InterPro"/>
</dbReference>
<evidence type="ECO:0000313" key="9">
    <source>
        <dbReference type="Proteomes" id="UP000193061"/>
    </source>
</evidence>
<dbReference type="InterPro" id="IPR015424">
    <property type="entry name" value="PyrdxlP-dep_Trfase"/>
</dbReference>
<proteinExistence type="inferred from homology"/>
<keyword evidence="9" id="KW-1185">Reference proteome</keyword>
<evidence type="ECO:0000256" key="7">
    <source>
        <dbReference type="RuleBase" id="RU000382"/>
    </source>
</evidence>
<protein>
    <submittedName>
        <fullName evidence="8">L-2,4-diaminobutyrate decarboxylase</fullName>
        <ecNumber evidence="8">4.1.1.86</ecNumber>
    </submittedName>
</protein>
<dbReference type="Pfam" id="PF00282">
    <property type="entry name" value="Pyridoxal_deC"/>
    <property type="match status" value="1"/>
</dbReference>
<dbReference type="RefSeq" id="WP_085803798.1">
    <property type="nucleotide sequence ID" value="NZ_FWFX01000001.1"/>
</dbReference>
<dbReference type="OrthoDB" id="9803665at2"/>
<dbReference type="PANTHER" id="PTHR11999">
    <property type="entry name" value="GROUP II PYRIDOXAL-5-PHOSPHATE DECARBOXYLASE"/>
    <property type="match status" value="1"/>
</dbReference>
<keyword evidence="4 6" id="KW-0663">Pyridoxal phosphate</keyword>
<dbReference type="EMBL" id="FWFX01000001">
    <property type="protein sequence ID" value="SLN14193.1"/>
    <property type="molecule type" value="Genomic_DNA"/>
</dbReference>
<dbReference type="InterPro" id="IPR002129">
    <property type="entry name" value="PyrdxlP-dep_de-COase"/>
</dbReference>
<dbReference type="Proteomes" id="UP000193061">
    <property type="component" value="Unassembled WGS sequence"/>
</dbReference>
<evidence type="ECO:0000256" key="3">
    <source>
        <dbReference type="ARBA" id="ARBA00022793"/>
    </source>
</evidence>
<dbReference type="InterPro" id="IPR015422">
    <property type="entry name" value="PyrdxlP-dep_Trfase_small"/>
</dbReference>
<dbReference type="EC" id="4.1.1.86" evidence="8"/>
<dbReference type="InterPro" id="IPR010977">
    <property type="entry name" value="Aromatic_deC"/>
</dbReference>
<name>A0A1X6YB48_9RHOB</name>
<sequence length="471" mass="51456">MKHSLPSPISDIPFDKVAAYAATYRSGKTNLHATATLEELRASFGGVLPEQGQPAEQIIDDLIRAAEPGLVGNTQSGFYAWVMGSSHPAGVAADWLTSIWGQNCGIYQCSPAGSTAEEAACNWVLDLLDLPRQSSVGLTIGATMAGFIGLAAARDEVLRRAGHDIAEDGLQSAPHVTIFISDDTHASNLAALRYLGFGNRNIARIATDDQGCMLTDDLAEQMNQTQGPKIIVGTAGHINTGAFEDFHTMADLSEEHDAWLHIDGAFGLWARSSSTRHALADGVERADSWSTDGHKWLHIPFDAGFAIVKDRAAHRRAMDITASYLPDPPGDGRNATHFNPELSRRARGFTAWATLRAFGKQGVRDLIDNHCHCAELLAQSLADEPGITIHNDVVLNQLILSFDLGRGDEDADQMTQRMEQALNADGSHFFRIAKWQERCVLRVSILSLKTKPHHVLELSEKMKRLWREIRG</sequence>
<evidence type="ECO:0000313" key="8">
    <source>
        <dbReference type="EMBL" id="SLN14193.1"/>
    </source>
</evidence>
<keyword evidence="5 7" id="KW-0456">Lyase</keyword>
<accession>A0A1X6YB48</accession>
<comment type="similarity">
    <text evidence="2 7">Belongs to the group II decarboxylase family.</text>
</comment>